<evidence type="ECO:0000256" key="6">
    <source>
        <dbReference type="SAM" id="Phobius"/>
    </source>
</evidence>
<organism evidence="7 8">
    <name type="scientific">SAR86 cluster bacterium SAR86A</name>
    <dbReference type="NCBI Taxonomy" id="1123866"/>
    <lineage>
        <taxon>Bacteria</taxon>
        <taxon>Pseudomonadati</taxon>
        <taxon>Pseudomonadota</taxon>
        <taxon>Gammaproteobacteria</taxon>
        <taxon>SAR86 cluster</taxon>
    </lineage>
</organism>
<dbReference type="GO" id="GO:0016020">
    <property type="term" value="C:membrane"/>
    <property type="evidence" value="ECO:0007669"/>
    <property type="project" value="UniProtKB-SubCell"/>
</dbReference>
<evidence type="ECO:0000256" key="4">
    <source>
        <dbReference type="ARBA" id="ARBA00022989"/>
    </source>
</evidence>
<evidence type="ECO:0000256" key="3">
    <source>
        <dbReference type="ARBA" id="ARBA00022692"/>
    </source>
</evidence>
<dbReference type="PRINTS" id="PR00885">
    <property type="entry name" value="BCTERIALGSPH"/>
</dbReference>
<accession>J4WSM1</accession>
<dbReference type="NCBIfam" id="TIGR02532">
    <property type="entry name" value="IV_pilin_GFxxxE"/>
    <property type="match status" value="1"/>
</dbReference>
<keyword evidence="3 6" id="KW-0812">Transmembrane</keyword>
<dbReference type="EMBL" id="JH611156">
    <property type="protein sequence ID" value="EJP71875.1"/>
    <property type="molecule type" value="Genomic_DNA"/>
</dbReference>
<dbReference type="InterPro" id="IPR045584">
    <property type="entry name" value="Pilin-like"/>
</dbReference>
<name>J4WSM1_9GAMM</name>
<dbReference type="GO" id="GO:0015627">
    <property type="term" value="C:type II protein secretion system complex"/>
    <property type="evidence" value="ECO:0007669"/>
    <property type="project" value="InterPro"/>
</dbReference>
<keyword evidence="2" id="KW-0488">Methylation</keyword>
<dbReference type="InterPro" id="IPR002416">
    <property type="entry name" value="T2SS_protein-GspH"/>
</dbReference>
<keyword evidence="4 6" id="KW-1133">Transmembrane helix</keyword>
<sequence>METGCKTKIFSRGFTLIEVLVVILIIGITTTLITLNFSSLNSIEKQSNSIDKRFTYLTEESIITGRVIGWYATNSSHYASYLSNNDPSDENELFLETSWDANSSLKKIFKYSDGSYIELGNDKSKKPILIFYPSGENSGGTLELHHSDFIQKITIKNNAEIQNEITQY</sequence>
<dbReference type="HOGENOM" id="CLU_1585348_0_0_6"/>
<dbReference type="AlphaFoldDB" id="J4WSM1"/>
<dbReference type="Proteomes" id="UP000010305">
    <property type="component" value="Unassembled WGS sequence"/>
</dbReference>
<comment type="subcellular location">
    <subcellularLocation>
        <location evidence="1">Membrane</location>
        <topology evidence="1">Single-pass membrane protein</topology>
    </subcellularLocation>
</comment>
<dbReference type="STRING" id="1123866.NT01SARS_0359"/>
<protein>
    <submittedName>
        <fullName evidence="7">Prepilin-type N-cleavage/methylation domain protein</fullName>
    </submittedName>
</protein>
<evidence type="ECO:0000313" key="8">
    <source>
        <dbReference type="Proteomes" id="UP000010305"/>
    </source>
</evidence>
<dbReference type="SUPFAM" id="SSF54523">
    <property type="entry name" value="Pili subunits"/>
    <property type="match status" value="1"/>
</dbReference>
<gene>
    <name evidence="7" type="ORF">NT01SARS_0359</name>
</gene>
<evidence type="ECO:0000256" key="5">
    <source>
        <dbReference type="ARBA" id="ARBA00023136"/>
    </source>
</evidence>
<keyword evidence="5 6" id="KW-0472">Membrane</keyword>
<dbReference type="GO" id="GO:0015628">
    <property type="term" value="P:protein secretion by the type II secretion system"/>
    <property type="evidence" value="ECO:0007669"/>
    <property type="project" value="InterPro"/>
</dbReference>
<dbReference type="Pfam" id="PF07963">
    <property type="entry name" value="N_methyl"/>
    <property type="match status" value="1"/>
</dbReference>
<evidence type="ECO:0000256" key="1">
    <source>
        <dbReference type="ARBA" id="ARBA00004167"/>
    </source>
</evidence>
<proteinExistence type="predicted"/>
<evidence type="ECO:0000256" key="2">
    <source>
        <dbReference type="ARBA" id="ARBA00022481"/>
    </source>
</evidence>
<evidence type="ECO:0000313" key="7">
    <source>
        <dbReference type="EMBL" id="EJP71875.1"/>
    </source>
</evidence>
<feature type="transmembrane region" description="Helical" evidence="6">
    <location>
        <begin position="16"/>
        <end position="37"/>
    </location>
</feature>
<reference evidence="7 8" key="1">
    <citation type="journal article" date="2012" name="ISME J.">
        <title>Genomic insights to SAR86, an abundant and uncultivated marine bacterial lineage.</title>
        <authorList>
            <person name="Dupont C.L."/>
            <person name="Rusch D.B."/>
            <person name="Yooseph S."/>
            <person name="Lombardo M.J."/>
            <person name="Richter R.A."/>
            <person name="Valas R."/>
            <person name="Novotny M."/>
            <person name="Yee-Greenbaum J."/>
            <person name="Selengut J.D."/>
            <person name="Haft D.H."/>
            <person name="Halpern A.L."/>
            <person name="Lasken R.S."/>
            <person name="Nealson K."/>
            <person name="Friedman R."/>
            <person name="Venter J.C."/>
        </authorList>
    </citation>
    <scope>NUCLEOTIDE SEQUENCE [LARGE SCALE GENOMIC DNA]</scope>
</reference>
<dbReference type="PROSITE" id="PS00409">
    <property type="entry name" value="PROKAR_NTER_METHYL"/>
    <property type="match status" value="1"/>
</dbReference>
<dbReference type="Gene3D" id="3.55.40.10">
    <property type="entry name" value="minor pseudopilin epsh domain"/>
    <property type="match status" value="1"/>
</dbReference>
<dbReference type="InterPro" id="IPR012902">
    <property type="entry name" value="N_methyl_site"/>
</dbReference>